<protein>
    <submittedName>
        <fullName evidence="1">Uncharacterized protein</fullName>
    </submittedName>
</protein>
<sequence>MAPYTGSNQILKCDEETMFSMFTALPASLLSPIRQLHDGDHNLLHQLKSPAGPPDHMQHRATLRGKDQILIFTSLDYKEFLSSEESIIKLGGLLAAILDY</sequence>
<accession>A0ACC0BW88</accession>
<dbReference type="Proteomes" id="UP001060085">
    <property type="component" value="Linkage Group LG02"/>
</dbReference>
<organism evidence="1 2">
    <name type="scientific">Catharanthus roseus</name>
    <name type="common">Madagascar periwinkle</name>
    <name type="synonym">Vinca rosea</name>
    <dbReference type="NCBI Taxonomy" id="4058"/>
    <lineage>
        <taxon>Eukaryota</taxon>
        <taxon>Viridiplantae</taxon>
        <taxon>Streptophyta</taxon>
        <taxon>Embryophyta</taxon>
        <taxon>Tracheophyta</taxon>
        <taxon>Spermatophyta</taxon>
        <taxon>Magnoliopsida</taxon>
        <taxon>eudicotyledons</taxon>
        <taxon>Gunneridae</taxon>
        <taxon>Pentapetalae</taxon>
        <taxon>asterids</taxon>
        <taxon>lamiids</taxon>
        <taxon>Gentianales</taxon>
        <taxon>Apocynaceae</taxon>
        <taxon>Rauvolfioideae</taxon>
        <taxon>Vinceae</taxon>
        <taxon>Catharanthinae</taxon>
        <taxon>Catharanthus</taxon>
    </lineage>
</organism>
<proteinExistence type="predicted"/>
<keyword evidence="2" id="KW-1185">Reference proteome</keyword>
<evidence type="ECO:0000313" key="1">
    <source>
        <dbReference type="EMBL" id="KAI5676857.1"/>
    </source>
</evidence>
<name>A0ACC0BW88_CATRO</name>
<reference evidence="2" key="1">
    <citation type="journal article" date="2023" name="Nat. Plants">
        <title>Single-cell RNA sequencing provides a high-resolution roadmap for understanding the multicellular compartmentation of specialized metabolism.</title>
        <authorList>
            <person name="Sun S."/>
            <person name="Shen X."/>
            <person name="Li Y."/>
            <person name="Li Y."/>
            <person name="Wang S."/>
            <person name="Li R."/>
            <person name="Zhang H."/>
            <person name="Shen G."/>
            <person name="Guo B."/>
            <person name="Wei J."/>
            <person name="Xu J."/>
            <person name="St-Pierre B."/>
            <person name="Chen S."/>
            <person name="Sun C."/>
        </authorList>
    </citation>
    <scope>NUCLEOTIDE SEQUENCE [LARGE SCALE GENOMIC DNA]</scope>
</reference>
<evidence type="ECO:0000313" key="2">
    <source>
        <dbReference type="Proteomes" id="UP001060085"/>
    </source>
</evidence>
<gene>
    <name evidence="1" type="ORF">M9H77_07807</name>
</gene>
<comment type="caution">
    <text evidence="1">The sequence shown here is derived from an EMBL/GenBank/DDBJ whole genome shotgun (WGS) entry which is preliminary data.</text>
</comment>
<dbReference type="EMBL" id="CM044702">
    <property type="protein sequence ID" value="KAI5676857.1"/>
    <property type="molecule type" value="Genomic_DNA"/>
</dbReference>